<evidence type="ECO:0000256" key="1">
    <source>
        <dbReference type="SAM" id="MobiDB-lite"/>
    </source>
</evidence>
<accession>E3G091</accession>
<dbReference type="Proteomes" id="UP000001351">
    <property type="component" value="Chromosome"/>
</dbReference>
<protein>
    <submittedName>
        <fullName evidence="2">Uncharacterized protein</fullName>
    </submittedName>
</protein>
<dbReference type="STRING" id="378806.STAUR_4704"/>
<name>E3G091_STIAD</name>
<dbReference type="EMBL" id="CP002271">
    <property type="protein sequence ID" value="ADO72484.1"/>
    <property type="molecule type" value="Genomic_DNA"/>
</dbReference>
<evidence type="ECO:0000313" key="2">
    <source>
        <dbReference type="EMBL" id="ADO72484.1"/>
    </source>
</evidence>
<sequence length="249" mass="26242">MLSGETSRIRGARRLQSRGCPALVLATPVPPWRRRMCPRLQIRSRVGSVPPPASSPPRPSSPTPWLPAVASGCCCTGCSRAGRSCSRNAPDFTRPGEPLGLPLGDPFMSRQPLLFAPAGEGIRLIPAKEGRCTCAGEPLHGSREFGAEELALGIPLEFSGRVEESDLNPVHQAAPNETVIGIEYSDGYSGSSLVFVSTVGGCSDPFPSWQQIGLRIHLLVSLAAEAFVLSLEQCVPSRAAGAVPSAPPL</sequence>
<dbReference type="KEGG" id="sur:STAUR_4704"/>
<dbReference type="AlphaFoldDB" id="E3G091"/>
<keyword evidence="3" id="KW-1185">Reference proteome</keyword>
<dbReference type="HOGENOM" id="CLU_1115239_0_0_7"/>
<gene>
    <name evidence="2" type="ordered locus">STAUR_4704</name>
</gene>
<feature type="region of interest" description="Disordered" evidence="1">
    <location>
        <begin position="43"/>
        <end position="64"/>
    </location>
</feature>
<reference evidence="2 3" key="1">
    <citation type="journal article" date="2011" name="Mol. Biol. Evol.">
        <title>Comparative genomic analysis of fruiting body formation in Myxococcales.</title>
        <authorList>
            <person name="Huntley S."/>
            <person name="Hamann N."/>
            <person name="Wegener-Feldbrugge S."/>
            <person name="Treuner-Lange A."/>
            <person name="Kube M."/>
            <person name="Reinhardt R."/>
            <person name="Klages S."/>
            <person name="Muller R."/>
            <person name="Ronning C.M."/>
            <person name="Nierman W.C."/>
            <person name="Sogaard-Andersen L."/>
        </authorList>
    </citation>
    <scope>NUCLEOTIDE SEQUENCE [LARGE SCALE GENOMIC DNA]</scope>
    <source>
        <strain evidence="2 3">DW4/3-1</strain>
    </source>
</reference>
<dbReference type="eggNOG" id="COG2204">
    <property type="taxonomic scope" value="Bacteria"/>
</dbReference>
<evidence type="ECO:0000313" key="3">
    <source>
        <dbReference type="Proteomes" id="UP000001351"/>
    </source>
</evidence>
<feature type="compositionally biased region" description="Pro residues" evidence="1">
    <location>
        <begin position="49"/>
        <end position="64"/>
    </location>
</feature>
<proteinExistence type="predicted"/>
<organism evidence="2 3">
    <name type="scientific">Stigmatella aurantiaca (strain DW4/3-1)</name>
    <dbReference type="NCBI Taxonomy" id="378806"/>
    <lineage>
        <taxon>Bacteria</taxon>
        <taxon>Pseudomonadati</taxon>
        <taxon>Myxococcota</taxon>
        <taxon>Myxococcia</taxon>
        <taxon>Myxococcales</taxon>
        <taxon>Cystobacterineae</taxon>
        <taxon>Archangiaceae</taxon>
        <taxon>Stigmatella</taxon>
    </lineage>
</organism>